<dbReference type="Pfam" id="PF13193">
    <property type="entry name" value="AMP-binding_C"/>
    <property type="match status" value="1"/>
</dbReference>
<evidence type="ECO:0000313" key="5">
    <source>
        <dbReference type="EMBL" id="AYD41116.1"/>
    </source>
</evidence>
<protein>
    <submittedName>
        <fullName evidence="5">AMP-dependent synthetase</fullName>
    </submittedName>
</protein>
<dbReference type="GO" id="GO:0031956">
    <property type="term" value="F:medium-chain fatty acid-CoA ligase activity"/>
    <property type="evidence" value="ECO:0007669"/>
    <property type="project" value="TreeGrafter"/>
</dbReference>
<dbReference type="PANTHER" id="PTHR43201:SF5">
    <property type="entry name" value="MEDIUM-CHAIN ACYL-COA LIGASE ACSF2, MITOCHONDRIAL"/>
    <property type="match status" value="1"/>
</dbReference>
<name>A0A386H630_9CLOT</name>
<accession>A0A386H630</accession>
<dbReference type="OrthoDB" id="9778383at2"/>
<reference evidence="5 6" key="1">
    <citation type="journal article" date="2019" name="Int. J. Syst. Evol. Microbiol.">
        <title>Clostridium fermenticellae sp. nov., isolated from the mud in a fermentation cellar for the production of the Chinese liquor, baijiu.</title>
        <authorList>
            <person name="Xu P.X."/>
            <person name="Chai L.J."/>
            <person name="Qiu T."/>
            <person name="Zhang X.J."/>
            <person name="Lu Z.M."/>
            <person name="Xiao C."/>
            <person name="Wang S.T."/>
            <person name="Shen C.H."/>
            <person name="Shi J.S."/>
            <person name="Xu Z.H."/>
        </authorList>
    </citation>
    <scope>NUCLEOTIDE SEQUENCE [LARGE SCALE GENOMIC DNA]</scope>
    <source>
        <strain evidence="5 6">JN500901</strain>
    </source>
</reference>
<evidence type="ECO:0000256" key="2">
    <source>
        <dbReference type="ARBA" id="ARBA00022598"/>
    </source>
</evidence>
<dbReference type="AlphaFoldDB" id="A0A386H630"/>
<dbReference type="Pfam" id="PF00501">
    <property type="entry name" value="AMP-binding"/>
    <property type="match status" value="1"/>
</dbReference>
<dbReference type="PANTHER" id="PTHR43201">
    <property type="entry name" value="ACYL-COA SYNTHETASE"/>
    <property type="match status" value="1"/>
</dbReference>
<dbReference type="EMBL" id="CP032416">
    <property type="protein sequence ID" value="AYD41116.1"/>
    <property type="molecule type" value="Genomic_DNA"/>
</dbReference>
<proteinExistence type="inferred from homology"/>
<dbReference type="InterPro" id="IPR000873">
    <property type="entry name" value="AMP-dep_synth/lig_dom"/>
</dbReference>
<dbReference type="Gene3D" id="3.40.50.12780">
    <property type="entry name" value="N-terminal domain of ligase-like"/>
    <property type="match status" value="1"/>
</dbReference>
<dbReference type="InterPro" id="IPR042099">
    <property type="entry name" value="ANL_N_sf"/>
</dbReference>
<dbReference type="GO" id="GO:0006631">
    <property type="term" value="P:fatty acid metabolic process"/>
    <property type="evidence" value="ECO:0007669"/>
    <property type="project" value="TreeGrafter"/>
</dbReference>
<keyword evidence="6" id="KW-1185">Reference proteome</keyword>
<keyword evidence="2" id="KW-0436">Ligase</keyword>
<evidence type="ECO:0000259" key="4">
    <source>
        <dbReference type="Pfam" id="PF13193"/>
    </source>
</evidence>
<feature type="domain" description="AMP-dependent synthetase/ligase" evidence="3">
    <location>
        <begin position="14"/>
        <end position="356"/>
    </location>
</feature>
<dbReference type="Proteomes" id="UP000266301">
    <property type="component" value="Chromosome"/>
</dbReference>
<dbReference type="KEGG" id="cfer:D4Z93_11530"/>
<dbReference type="InterPro" id="IPR025110">
    <property type="entry name" value="AMP-bd_C"/>
</dbReference>
<dbReference type="SUPFAM" id="SSF56801">
    <property type="entry name" value="Acetyl-CoA synthetase-like"/>
    <property type="match status" value="1"/>
</dbReference>
<evidence type="ECO:0000259" key="3">
    <source>
        <dbReference type="Pfam" id="PF00501"/>
    </source>
</evidence>
<sequence length="495" mass="55778">MTFTDYIFESSSKLDKTAVIDKTEISYHEIYQGINYVTNLLVNKACGKNDSVLIISENSLFFIKTYFGVIKSGSICVPVNPAISINDMEYIIKSLNIKMIFVQERYKEKINSLIEEDIEIYTENELFNLKYIGEPEVRNDVDLKDDTALIMFTSGSTDKPKGVMLTHYNLIYNTSSIIKYLKLTKGDRIEVVLPFYYCYGTSLLNTHFRCGGSIVINNRFMFPQTVLEHINKYNCTGFAGVPSTYQILLRMTNIKDIKFPSLRYITQAGGRLPEIFISELASILGKTDIYIMYGQTEATARLSYLPPDKLKSKLGSIGKGIPGTKLMVLNKDGIETGVDEVGEIVAEGGNIMTGYFNDKTSTDKVLKNGLLYTGDIGKKDEDGFIYIVSREKNIIKSAGNRISPKEIENVIVGIKEVVECAVIGVQDDILGEAIKAFIVLKSNRMNINSKYIIDYCKEKLPNFKVPKYIEFLTELPKNSSGKVLLKALKDREKMK</sequence>
<gene>
    <name evidence="5" type="ORF">D4Z93_11530</name>
</gene>
<feature type="domain" description="AMP-binding enzyme C-terminal" evidence="4">
    <location>
        <begin position="406"/>
        <end position="482"/>
    </location>
</feature>
<organism evidence="5 6">
    <name type="scientific">Clostridium fermenticellae</name>
    <dbReference type="NCBI Taxonomy" id="2068654"/>
    <lineage>
        <taxon>Bacteria</taxon>
        <taxon>Bacillati</taxon>
        <taxon>Bacillota</taxon>
        <taxon>Clostridia</taxon>
        <taxon>Eubacteriales</taxon>
        <taxon>Clostridiaceae</taxon>
        <taxon>Clostridium</taxon>
    </lineage>
</organism>
<evidence type="ECO:0000313" key="6">
    <source>
        <dbReference type="Proteomes" id="UP000266301"/>
    </source>
</evidence>
<dbReference type="InterPro" id="IPR045851">
    <property type="entry name" value="AMP-bd_C_sf"/>
</dbReference>
<dbReference type="Gene3D" id="3.30.300.30">
    <property type="match status" value="1"/>
</dbReference>
<dbReference type="RefSeq" id="WP_119973682.1">
    <property type="nucleotide sequence ID" value="NZ_CP032416.1"/>
</dbReference>
<comment type="similarity">
    <text evidence="1">Belongs to the ATP-dependent AMP-binding enzyme family.</text>
</comment>
<evidence type="ECO:0000256" key="1">
    <source>
        <dbReference type="ARBA" id="ARBA00006432"/>
    </source>
</evidence>